<gene>
    <name evidence="1" type="ORF">Tco_0705317</name>
</gene>
<name>A0ABQ4Y4D8_9ASTR</name>
<sequence>METIHVKFDELTTMASEHDSLEPVSQQFLNNDSSVESMNTPSKEDLDNLFGPMYDEYFEKKSSDMPINSAAQQVHNQEDSSLTSSIDTEAHEVPHIVTTCKEQTSQISLTVADEFYQEDSAELDGNTFLPPYDALDFSETESSTNLDPSNMHEFHQLQPSTHIWTKAHPLE</sequence>
<dbReference type="Proteomes" id="UP001151760">
    <property type="component" value="Unassembled WGS sequence"/>
</dbReference>
<comment type="caution">
    <text evidence="1">The sequence shown here is derived from an EMBL/GenBank/DDBJ whole genome shotgun (WGS) entry which is preliminary data.</text>
</comment>
<keyword evidence="2" id="KW-1185">Reference proteome</keyword>
<reference evidence="1" key="1">
    <citation type="journal article" date="2022" name="Int. J. Mol. Sci.">
        <title>Draft Genome of Tanacetum Coccineum: Genomic Comparison of Closely Related Tanacetum-Family Plants.</title>
        <authorList>
            <person name="Yamashiro T."/>
            <person name="Shiraishi A."/>
            <person name="Nakayama K."/>
            <person name="Satake H."/>
        </authorList>
    </citation>
    <scope>NUCLEOTIDE SEQUENCE</scope>
</reference>
<evidence type="ECO:0000313" key="1">
    <source>
        <dbReference type="EMBL" id="GJS72476.1"/>
    </source>
</evidence>
<protein>
    <submittedName>
        <fullName evidence="1">Uncharacterized protein</fullName>
    </submittedName>
</protein>
<reference evidence="1" key="2">
    <citation type="submission" date="2022-01" db="EMBL/GenBank/DDBJ databases">
        <authorList>
            <person name="Yamashiro T."/>
            <person name="Shiraishi A."/>
            <person name="Satake H."/>
            <person name="Nakayama K."/>
        </authorList>
    </citation>
    <scope>NUCLEOTIDE SEQUENCE</scope>
</reference>
<evidence type="ECO:0000313" key="2">
    <source>
        <dbReference type="Proteomes" id="UP001151760"/>
    </source>
</evidence>
<proteinExistence type="predicted"/>
<dbReference type="EMBL" id="BQNB010010082">
    <property type="protein sequence ID" value="GJS72476.1"/>
    <property type="molecule type" value="Genomic_DNA"/>
</dbReference>
<accession>A0ABQ4Y4D8</accession>
<organism evidence="1 2">
    <name type="scientific">Tanacetum coccineum</name>
    <dbReference type="NCBI Taxonomy" id="301880"/>
    <lineage>
        <taxon>Eukaryota</taxon>
        <taxon>Viridiplantae</taxon>
        <taxon>Streptophyta</taxon>
        <taxon>Embryophyta</taxon>
        <taxon>Tracheophyta</taxon>
        <taxon>Spermatophyta</taxon>
        <taxon>Magnoliopsida</taxon>
        <taxon>eudicotyledons</taxon>
        <taxon>Gunneridae</taxon>
        <taxon>Pentapetalae</taxon>
        <taxon>asterids</taxon>
        <taxon>campanulids</taxon>
        <taxon>Asterales</taxon>
        <taxon>Asteraceae</taxon>
        <taxon>Asteroideae</taxon>
        <taxon>Anthemideae</taxon>
        <taxon>Anthemidinae</taxon>
        <taxon>Tanacetum</taxon>
    </lineage>
</organism>